<proteinExistence type="predicted"/>
<reference evidence="1" key="1">
    <citation type="journal article" date="2023" name="Insect Mol. Biol.">
        <title>Genome sequencing provides insights into the evolution of gene families encoding plant cell wall-degrading enzymes in longhorned beetles.</title>
        <authorList>
            <person name="Shin N.R."/>
            <person name="Okamura Y."/>
            <person name="Kirsch R."/>
            <person name="Pauchet Y."/>
        </authorList>
    </citation>
    <scope>NUCLEOTIDE SEQUENCE</scope>
    <source>
        <strain evidence="1">RBIC_L_NR</strain>
    </source>
</reference>
<evidence type="ECO:0008006" key="3">
    <source>
        <dbReference type="Google" id="ProtNLM"/>
    </source>
</evidence>
<name>A0AAV8WUE7_9CUCU</name>
<dbReference type="Proteomes" id="UP001162156">
    <property type="component" value="Unassembled WGS sequence"/>
</dbReference>
<dbReference type="EMBL" id="JANEYF010004742">
    <property type="protein sequence ID" value="KAJ8930197.1"/>
    <property type="molecule type" value="Genomic_DNA"/>
</dbReference>
<keyword evidence="2" id="KW-1185">Reference proteome</keyword>
<accession>A0AAV8WUE7</accession>
<sequence length="144" mass="16461">MVKDERTDWTRHFLKRNKELTLRFSENLKRCRADVNDEVINAYFDNLAINMTNIPPKNVVNYDETNLTDDPGNQRIIVRKGCKHPSRILDASKTSTSAGDGSLLPIYVVYKSKNLYPEWIQGGPPGTCYGRSDSGWFDGDIFED</sequence>
<gene>
    <name evidence="1" type="ORF">NQ314_017027</name>
</gene>
<evidence type="ECO:0000313" key="2">
    <source>
        <dbReference type="Proteomes" id="UP001162156"/>
    </source>
</evidence>
<dbReference type="AlphaFoldDB" id="A0AAV8WUE7"/>
<organism evidence="1 2">
    <name type="scientific">Rhamnusium bicolor</name>
    <dbReference type="NCBI Taxonomy" id="1586634"/>
    <lineage>
        <taxon>Eukaryota</taxon>
        <taxon>Metazoa</taxon>
        <taxon>Ecdysozoa</taxon>
        <taxon>Arthropoda</taxon>
        <taxon>Hexapoda</taxon>
        <taxon>Insecta</taxon>
        <taxon>Pterygota</taxon>
        <taxon>Neoptera</taxon>
        <taxon>Endopterygota</taxon>
        <taxon>Coleoptera</taxon>
        <taxon>Polyphaga</taxon>
        <taxon>Cucujiformia</taxon>
        <taxon>Chrysomeloidea</taxon>
        <taxon>Cerambycidae</taxon>
        <taxon>Lepturinae</taxon>
        <taxon>Rhagiini</taxon>
        <taxon>Rhamnusium</taxon>
    </lineage>
</organism>
<evidence type="ECO:0000313" key="1">
    <source>
        <dbReference type="EMBL" id="KAJ8930197.1"/>
    </source>
</evidence>
<comment type="caution">
    <text evidence="1">The sequence shown here is derived from an EMBL/GenBank/DDBJ whole genome shotgun (WGS) entry which is preliminary data.</text>
</comment>
<protein>
    <recommendedName>
        <fullName evidence="3">Transposase</fullName>
    </recommendedName>
</protein>